<evidence type="ECO:0000256" key="2">
    <source>
        <dbReference type="ARBA" id="ARBA00022448"/>
    </source>
</evidence>
<proteinExistence type="inferred from homology"/>
<feature type="transmembrane region" description="Helical" evidence="8">
    <location>
        <begin position="140"/>
        <end position="160"/>
    </location>
</feature>
<keyword evidence="11" id="KW-1185">Reference proteome</keyword>
<comment type="caution">
    <text evidence="10">The sequence shown here is derived from an EMBL/GenBank/DDBJ whole genome shotgun (WGS) entry which is preliminary data.</text>
</comment>
<dbReference type="SUPFAM" id="SSF161098">
    <property type="entry name" value="MetI-like"/>
    <property type="match status" value="1"/>
</dbReference>
<feature type="transmembrane region" description="Helical" evidence="8">
    <location>
        <begin position="107"/>
        <end position="128"/>
    </location>
</feature>
<feature type="transmembrane region" description="Helical" evidence="8">
    <location>
        <begin position="73"/>
        <end position="95"/>
    </location>
</feature>
<dbReference type="RefSeq" id="WP_344307456.1">
    <property type="nucleotide sequence ID" value="NZ_BAAANO010000008.1"/>
</dbReference>
<evidence type="ECO:0000313" key="11">
    <source>
        <dbReference type="Proteomes" id="UP001500755"/>
    </source>
</evidence>
<keyword evidence="2 8" id="KW-0813">Transport</keyword>
<comment type="similarity">
    <text evidence="8">Belongs to the binding-protein-dependent transport system permease family.</text>
</comment>
<gene>
    <name evidence="10" type="ORF">GCM10009755_09580</name>
</gene>
<dbReference type="InterPro" id="IPR035906">
    <property type="entry name" value="MetI-like_sf"/>
</dbReference>
<accession>A0ABN2T9W3</accession>
<evidence type="ECO:0000256" key="4">
    <source>
        <dbReference type="ARBA" id="ARBA00022519"/>
    </source>
</evidence>
<keyword evidence="5 8" id="KW-0812">Transmembrane</keyword>
<evidence type="ECO:0000256" key="6">
    <source>
        <dbReference type="ARBA" id="ARBA00022989"/>
    </source>
</evidence>
<evidence type="ECO:0000313" key="10">
    <source>
        <dbReference type="EMBL" id="GAA2002777.1"/>
    </source>
</evidence>
<evidence type="ECO:0000256" key="1">
    <source>
        <dbReference type="ARBA" id="ARBA00004429"/>
    </source>
</evidence>
<keyword evidence="7 8" id="KW-0472">Membrane</keyword>
<keyword evidence="4" id="KW-0997">Cell inner membrane</keyword>
<sequence length="270" mass="28901">MSRTGKQPAASRIALWIVCGFIALWLIAPTLVVIPLSFTADKSLAFPPRGVSLQWYENFFTHPQWIGGLLNSIQIALLVGIIALVLGTLAAYGLSKTSGFAKAFSNGALILPMLVPAVAFGVGVYAIFLRTGLVGTLPGFLIAHTVLALPYVVVNVGAVLSTYDSQLERAAWISGAGKVKAFFTVTLPNLRTGLFSGFLFAFITSFDEVVVSMFIQSPYLQTLPVRMYSSIQREVDPTIAAAATVIMVITTVAALLAILPGHKRKKKIDA</sequence>
<comment type="subcellular location">
    <subcellularLocation>
        <location evidence="1">Cell inner membrane</location>
        <topology evidence="1">Multi-pass membrane protein</topology>
    </subcellularLocation>
    <subcellularLocation>
        <location evidence="8">Cell membrane</location>
        <topology evidence="8">Multi-pass membrane protein</topology>
    </subcellularLocation>
</comment>
<protein>
    <submittedName>
        <fullName evidence="10">ABC transporter permease</fullName>
    </submittedName>
</protein>
<dbReference type="CDD" id="cd06261">
    <property type="entry name" value="TM_PBP2"/>
    <property type="match status" value="1"/>
</dbReference>
<name>A0ABN2T9W3_9MICO</name>
<reference evidence="10 11" key="1">
    <citation type="journal article" date="2019" name="Int. J. Syst. Evol. Microbiol.">
        <title>The Global Catalogue of Microorganisms (GCM) 10K type strain sequencing project: providing services to taxonomists for standard genome sequencing and annotation.</title>
        <authorList>
            <consortium name="The Broad Institute Genomics Platform"/>
            <consortium name="The Broad Institute Genome Sequencing Center for Infectious Disease"/>
            <person name="Wu L."/>
            <person name="Ma J."/>
        </authorList>
    </citation>
    <scope>NUCLEOTIDE SEQUENCE [LARGE SCALE GENOMIC DNA]</scope>
    <source>
        <strain evidence="10 11">JCM 14546</strain>
    </source>
</reference>
<evidence type="ECO:0000256" key="7">
    <source>
        <dbReference type="ARBA" id="ARBA00023136"/>
    </source>
</evidence>
<evidence type="ECO:0000256" key="3">
    <source>
        <dbReference type="ARBA" id="ARBA00022475"/>
    </source>
</evidence>
<dbReference type="PROSITE" id="PS50928">
    <property type="entry name" value="ABC_TM1"/>
    <property type="match status" value="1"/>
</dbReference>
<dbReference type="PANTHER" id="PTHR43357:SF4">
    <property type="entry name" value="INNER MEMBRANE ABC TRANSPORTER PERMEASE PROTEIN YDCV"/>
    <property type="match status" value="1"/>
</dbReference>
<dbReference type="Pfam" id="PF00528">
    <property type="entry name" value="BPD_transp_1"/>
    <property type="match status" value="1"/>
</dbReference>
<keyword evidence="3" id="KW-1003">Cell membrane</keyword>
<dbReference type="PANTHER" id="PTHR43357">
    <property type="entry name" value="INNER MEMBRANE ABC TRANSPORTER PERMEASE PROTEIN YDCV"/>
    <property type="match status" value="1"/>
</dbReference>
<feature type="domain" description="ABC transmembrane type-1" evidence="9">
    <location>
        <begin position="69"/>
        <end position="257"/>
    </location>
</feature>
<dbReference type="Gene3D" id="1.10.3720.10">
    <property type="entry name" value="MetI-like"/>
    <property type="match status" value="1"/>
</dbReference>
<feature type="transmembrane region" description="Helical" evidence="8">
    <location>
        <begin position="239"/>
        <end position="259"/>
    </location>
</feature>
<dbReference type="Proteomes" id="UP001500755">
    <property type="component" value="Unassembled WGS sequence"/>
</dbReference>
<dbReference type="EMBL" id="BAAANO010000008">
    <property type="protein sequence ID" value="GAA2002777.1"/>
    <property type="molecule type" value="Genomic_DNA"/>
</dbReference>
<feature type="transmembrane region" description="Helical" evidence="8">
    <location>
        <begin position="12"/>
        <end position="38"/>
    </location>
</feature>
<evidence type="ECO:0000256" key="8">
    <source>
        <dbReference type="RuleBase" id="RU363032"/>
    </source>
</evidence>
<evidence type="ECO:0000259" key="9">
    <source>
        <dbReference type="PROSITE" id="PS50928"/>
    </source>
</evidence>
<keyword evidence="6 8" id="KW-1133">Transmembrane helix</keyword>
<dbReference type="InterPro" id="IPR000515">
    <property type="entry name" value="MetI-like"/>
</dbReference>
<evidence type="ECO:0000256" key="5">
    <source>
        <dbReference type="ARBA" id="ARBA00022692"/>
    </source>
</evidence>
<organism evidence="10 11">
    <name type="scientific">Brevibacterium samyangense</name>
    <dbReference type="NCBI Taxonomy" id="366888"/>
    <lineage>
        <taxon>Bacteria</taxon>
        <taxon>Bacillati</taxon>
        <taxon>Actinomycetota</taxon>
        <taxon>Actinomycetes</taxon>
        <taxon>Micrococcales</taxon>
        <taxon>Brevibacteriaceae</taxon>
        <taxon>Brevibacterium</taxon>
    </lineage>
</organism>